<dbReference type="Proteomes" id="UP000324222">
    <property type="component" value="Unassembled WGS sequence"/>
</dbReference>
<sequence length="64" mass="7227">MSSKDQRFVGVTYIMLTSPVPVNHGAVTQVRLTVPFCPILDQHLQLRPRKASLPARHPLKLLPR</sequence>
<dbReference type="AlphaFoldDB" id="A0A5B7HCK5"/>
<keyword evidence="2" id="KW-1185">Reference proteome</keyword>
<name>A0A5B7HCK5_PORTR</name>
<protein>
    <submittedName>
        <fullName evidence="1">Uncharacterized protein</fullName>
    </submittedName>
</protein>
<accession>A0A5B7HCK5</accession>
<proteinExistence type="predicted"/>
<reference evidence="1 2" key="1">
    <citation type="submission" date="2019-05" db="EMBL/GenBank/DDBJ databases">
        <title>Another draft genome of Portunus trituberculatus and its Hox gene families provides insights of decapod evolution.</title>
        <authorList>
            <person name="Jeong J.-H."/>
            <person name="Song I."/>
            <person name="Kim S."/>
            <person name="Choi T."/>
            <person name="Kim D."/>
            <person name="Ryu S."/>
            <person name="Kim W."/>
        </authorList>
    </citation>
    <scope>NUCLEOTIDE SEQUENCE [LARGE SCALE GENOMIC DNA]</scope>
    <source>
        <tissue evidence="1">Muscle</tissue>
    </source>
</reference>
<evidence type="ECO:0000313" key="1">
    <source>
        <dbReference type="EMBL" id="MPC66464.1"/>
    </source>
</evidence>
<comment type="caution">
    <text evidence="1">The sequence shown here is derived from an EMBL/GenBank/DDBJ whole genome shotgun (WGS) entry which is preliminary data.</text>
</comment>
<dbReference type="EMBL" id="VSRR010024791">
    <property type="protein sequence ID" value="MPC66464.1"/>
    <property type="molecule type" value="Genomic_DNA"/>
</dbReference>
<gene>
    <name evidence="1" type="ORF">E2C01_060612</name>
</gene>
<evidence type="ECO:0000313" key="2">
    <source>
        <dbReference type="Proteomes" id="UP000324222"/>
    </source>
</evidence>
<organism evidence="1 2">
    <name type="scientific">Portunus trituberculatus</name>
    <name type="common">Swimming crab</name>
    <name type="synonym">Neptunus trituberculatus</name>
    <dbReference type="NCBI Taxonomy" id="210409"/>
    <lineage>
        <taxon>Eukaryota</taxon>
        <taxon>Metazoa</taxon>
        <taxon>Ecdysozoa</taxon>
        <taxon>Arthropoda</taxon>
        <taxon>Crustacea</taxon>
        <taxon>Multicrustacea</taxon>
        <taxon>Malacostraca</taxon>
        <taxon>Eumalacostraca</taxon>
        <taxon>Eucarida</taxon>
        <taxon>Decapoda</taxon>
        <taxon>Pleocyemata</taxon>
        <taxon>Brachyura</taxon>
        <taxon>Eubrachyura</taxon>
        <taxon>Portunoidea</taxon>
        <taxon>Portunidae</taxon>
        <taxon>Portuninae</taxon>
        <taxon>Portunus</taxon>
    </lineage>
</organism>